<gene>
    <name evidence="1" type="ORF">GOODEAATRI_015443</name>
</gene>
<evidence type="ECO:0000313" key="2">
    <source>
        <dbReference type="Proteomes" id="UP001476798"/>
    </source>
</evidence>
<evidence type="ECO:0000313" key="1">
    <source>
        <dbReference type="EMBL" id="MEQ2158734.1"/>
    </source>
</evidence>
<organism evidence="1 2">
    <name type="scientific">Goodea atripinnis</name>
    <dbReference type="NCBI Taxonomy" id="208336"/>
    <lineage>
        <taxon>Eukaryota</taxon>
        <taxon>Metazoa</taxon>
        <taxon>Chordata</taxon>
        <taxon>Craniata</taxon>
        <taxon>Vertebrata</taxon>
        <taxon>Euteleostomi</taxon>
        <taxon>Actinopterygii</taxon>
        <taxon>Neopterygii</taxon>
        <taxon>Teleostei</taxon>
        <taxon>Neoteleostei</taxon>
        <taxon>Acanthomorphata</taxon>
        <taxon>Ovalentaria</taxon>
        <taxon>Atherinomorphae</taxon>
        <taxon>Cyprinodontiformes</taxon>
        <taxon>Goodeidae</taxon>
        <taxon>Goodea</taxon>
    </lineage>
</organism>
<sequence>MQQVLGNLFDNVDVPCSRASSSPRALKNILTYEFQLFTINTVSCLKMCHKQSEEESLSAFLLQPAIKKIGYSKICKPTFTPTYHYRQCDDNRFHAGAHSTLLTCNTSEERVATVLITICSFNQVRAERLGELSLLRSKEGKETHQKA</sequence>
<protein>
    <submittedName>
        <fullName evidence="1">Uncharacterized protein</fullName>
    </submittedName>
</protein>
<name>A0ABV0MI16_9TELE</name>
<proteinExistence type="predicted"/>
<reference evidence="1 2" key="1">
    <citation type="submission" date="2021-06" db="EMBL/GenBank/DDBJ databases">
        <authorList>
            <person name="Palmer J.M."/>
        </authorList>
    </citation>
    <scope>NUCLEOTIDE SEQUENCE [LARGE SCALE GENOMIC DNA]</scope>
    <source>
        <strain evidence="1 2">GA_2019</strain>
        <tissue evidence="1">Muscle</tissue>
    </source>
</reference>
<dbReference type="Proteomes" id="UP001476798">
    <property type="component" value="Unassembled WGS sequence"/>
</dbReference>
<accession>A0ABV0MI16</accession>
<dbReference type="EMBL" id="JAHRIO010001142">
    <property type="protein sequence ID" value="MEQ2158734.1"/>
    <property type="molecule type" value="Genomic_DNA"/>
</dbReference>
<comment type="caution">
    <text evidence="1">The sequence shown here is derived from an EMBL/GenBank/DDBJ whole genome shotgun (WGS) entry which is preliminary data.</text>
</comment>
<keyword evidence="2" id="KW-1185">Reference proteome</keyword>